<reference evidence="1" key="1">
    <citation type="journal article" date="2020" name="mSystems">
        <title>Genome- and Community-Level Interaction Insights into Carbon Utilization and Element Cycling Functions of Hydrothermarchaeota in Hydrothermal Sediment.</title>
        <authorList>
            <person name="Zhou Z."/>
            <person name="Liu Y."/>
            <person name="Xu W."/>
            <person name="Pan J."/>
            <person name="Luo Z.H."/>
            <person name="Li M."/>
        </authorList>
    </citation>
    <scope>NUCLEOTIDE SEQUENCE [LARGE SCALE GENOMIC DNA]</scope>
    <source>
        <strain evidence="1">HyVt-483</strain>
    </source>
</reference>
<protein>
    <submittedName>
        <fullName evidence="1">DUF4398 domain-containing protein</fullName>
    </submittedName>
</protein>
<dbReference type="Proteomes" id="UP000886043">
    <property type="component" value="Unassembled WGS sequence"/>
</dbReference>
<gene>
    <name evidence="1" type="ORF">ENJ40_06465</name>
</gene>
<dbReference type="EMBL" id="DRMH01000081">
    <property type="protein sequence ID" value="HFC98084.1"/>
    <property type="molecule type" value="Genomic_DNA"/>
</dbReference>
<sequence>MFPLRFARCGFLTITELMPRPKPKLILLLLVALLGTGFSFSLPHLQLSPYARYRLSRLPLIGRLIKPPVPPEKEYRAAQSLMEKLRDQEADRYAPELYARVEKKWERARTYYRTGHYDWARIYFAQIQDLGKKALEEARKRREALKARAYKTLNLLRQSYRKKSRGLSPEKRLQITLALWRLETLIQLEDFETFKKEALEVRRDYGL</sequence>
<name>A0A7C3GV88_9BACT</name>
<proteinExistence type="predicted"/>
<organism evidence="1">
    <name type="scientific">Thermosulfurimonas dismutans</name>
    <dbReference type="NCBI Taxonomy" id="999894"/>
    <lineage>
        <taxon>Bacteria</taxon>
        <taxon>Pseudomonadati</taxon>
        <taxon>Thermodesulfobacteriota</taxon>
        <taxon>Thermodesulfobacteria</taxon>
        <taxon>Thermodesulfobacteriales</taxon>
        <taxon>Thermodesulfobacteriaceae</taxon>
        <taxon>Thermosulfurimonas</taxon>
    </lineage>
</organism>
<dbReference type="AlphaFoldDB" id="A0A7C3GV88"/>
<accession>A0A7C3GV88</accession>
<comment type="caution">
    <text evidence="1">The sequence shown here is derived from an EMBL/GenBank/DDBJ whole genome shotgun (WGS) entry which is preliminary data.</text>
</comment>
<evidence type="ECO:0000313" key="1">
    <source>
        <dbReference type="EMBL" id="HFC98084.1"/>
    </source>
</evidence>